<keyword evidence="2" id="KW-1185">Reference proteome</keyword>
<sequence length="121" mass="13936">MLLSVHMSLFQYYQYHFHRSNKVGRVPATKLNPTPARISSNKLTYRGAPHQSHAAGTTITSKAPSPRLHNYGLSTIFFGPFKLQAWFPWQDRQSWRWVLVYLVRDVSPAELLQLQISVALI</sequence>
<accession>A0ACB8BS63</accession>
<protein>
    <submittedName>
        <fullName evidence="1">Uncharacterized protein</fullName>
    </submittedName>
</protein>
<dbReference type="Proteomes" id="UP000790709">
    <property type="component" value="Unassembled WGS sequence"/>
</dbReference>
<evidence type="ECO:0000313" key="2">
    <source>
        <dbReference type="Proteomes" id="UP000790709"/>
    </source>
</evidence>
<proteinExistence type="predicted"/>
<evidence type="ECO:0000313" key="1">
    <source>
        <dbReference type="EMBL" id="KAH7928785.1"/>
    </source>
</evidence>
<name>A0ACB8BS63_9AGAM</name>
<gene>
    <name evidence="1" type="ORF">BV22DRAFT_180917</name>
</gene>
<organism evidence="1 2">
    <name type="scientific">Leucogyrophana mollusca</name>
    <dbReference type="NCBI Taxonomy" id="85980"/>
    <lineage>
        <taxon>Eukaryota</taxon>
        <taxon>Fungi</taxon>
        <taxon>Dikarya</taxon>
        <taxon>Basidiomycota</taxon>
        <taxon>Agaricomycotina</taxon>
        <taxon>Agaricomycetes</taxon>
        <taxon>Agaricomycetidae</taxon>
        <taxon>Boletales</taxon>
        <taxon>Boletales incertae sedis</taxon>
        <taxon>Leucogyrophana</taxon>
    </lineage>
</organism>
<reference evidence="1" key="1">
    <citation type="journal article" date="2021" name="New Phytol.">
        <title>Evolutionary innovations through gain and loss of genes in the ectomycorrhizal Boletales.</title>
        <authorList>
            <person name="Wu G."/>
            <person name="Miyauchi S."/>
            <person name="Morin E."/>
            <person name="Kuo A."/>
            <person name="Drula E."/>
            <person name="Varga T."/>
            <person name="Kohler A."/>
            <person name="Feng B."/>
            <person name="Cao Y."/>
            <person name="Lipzen A."/>
            <person name="Daum C."/>
            <person name="Hundley H."/>
            <person name="Pangilinan J."/>
            <person name="Johnson J."/>
            <person name="Barry K."/>
            <person name="LaButti K."/>
            <person name="Ng V."/>
            <person name="Ahrendt S."/>
            <person name="Min B."/>
            <person name="Choi I.G."/>
            <person name="Park H."/>
            <person name="Plett J.M."/>
            <person name="Magnuson J."/>
            <person name="Spatafora J.W."/>
            <person name="Nagy L.G."/>
            <person name="Henrissat B."/>
            <person name="Grigoriev I.V."/>
            <person name="Yang Z.L."/>
            <person name="Xu J."/>
            <person name="Martin F.M."/>
        </authorList>
    </citation>
    <scope>NUCLEOTIDE SEQUENCE</scope>
    <source>
        <strain evidence="1">KUC20120723A-06</strain>
    </source>
</reference>
<comment type="caution">
    <text evidence="1">The sequence shown here is derived from an EMBL/GenBank/DDBJ whole genome shotgun (WGS) entry which is preliminary data.</text>
</comment>
<dbReference type="EMBL" id="MU266349">
    <property type="protein sequence ID" value="KAH7928785.1"/>
    <property type="molecule type" value="Genomic_DNA"/>
</dbReference>